<keyword evidence="9 10" id="KW-0413">Isomerase</keyword>
<evidence type="ECO:0000256" key="1">
    <source>
        <dbReference type="ARBA" id="ARBA00000185"/>
    </source>
</evidence>
<feature type="active site" description="O-(5'-phospho-DNA)-tyrosine intermediate" evidence="10">
    <location>
        <position position="119"/>
    </location>
</feature>
<dbReference type="GO" id="GO:0003677">
    <property type="term" value="F:DNA binding"/>
    <property type="evidence" value="ECO:0007669"/>
    <property type="project" value="UniProtKB-UniRule"/>
</dbReference>
<evidence type="ECO:0000259" key="11">
    <source>
        <dbReference type="PROSITE" id="PS52040"/>
    </source>
</evidence>
<dbReference type="SUPFAM" id="SSF56719">
    <property type="entry name" value="Type II DNA topoisomerase"/>
    <property type="match status" value="1"/>
</dbReference>
<feature type="domain" description="Topo IIA-type catalytic" evidence="11">
    <location>
        <begin position="30"/>
        <end position="442"/>
    </location>
</feature>
<evidence type="ECO:0000256" key="2">
    <source>
        <dbReference type="ARBA" id="ARBA00001946"/>
    </source>
</evidence>
<dbReference type="InterPro" id="IPR002205">
    <property type="entry name" value="Topo_IIA_dom_A"/>
</dbReference>
<comment type="cofactor">
    <cofactor evidence="2">
        <name>Mg(2+)</name>
        <dbReference type="ChEBI" id="CHEBI:18420"/>
    </cofactor>
</comment>
<dbReference type="InterPro" id="IPR013757">
    <property type="entry name" value="Topo_IIA_A_a_sf"/>
</dbReference>
<dbReference type="Gene3D" id="1.10.268.10">
    <property type="entry name" value="Topoisomerase, domain 3"/>
    <property type="match status" value="1"/>
</dbReference>
<dbReference type="Gene3D" id="3.30.1360.40">
    <property type="match status" value="1"/>
</dbReference>
<sequence length="459" mass="53328">MRKPEIKTVTDYLDNDYREYAVYVVEERAIPSVIDGFKPTQRKVIFIANKVWRTGTEKPMKIFQLAGRVAADAFYHHGDGSLNSAIVGMAQKFKNSMPVLEDIGQFGSLRSPEAAAPRYIATRLHKNFRLLYKDFELLESRYEEGNEIEPKFFLPIIPTVLLNGGSGIAVGFATNILNRNPLHLIDSCLKSLEKKKYVEPSPWNREFDGDCALVDSEKFSWVFSGKYDVKNTTTVTITELPPSVTYEKFDQHLIDLEDTRRIASYENNCKSNINYIIKFRREDLKTLSDSVKLKRLLKMEERQTENFTVLDEFGRLKIFSSASEIIEYFVDFRLSFYSKRKQYIIDTLNQELTVLSNKARFIKDIIDGRLVINNVPRKQIILYLQTANFDEINGSYQYLLSLPIHSLTKETYEDLLSAEFQKEAELIEIKKKEPINMYQEDLQELKKALQKEYNNPNKN</sequence>
<evidence type="ECO:0000313" key="13">
    <source>
        <dbReference type="EMBL" id="CAB4193853.1"/>
    </source>
</evidence>
<evidence type="ECO:0000256" key="6">
    <source>
        <dbReference type="ARBA" id="ARBA00022840"/>
    </source>
</evidence>
<dbReference type="GO" id="GO:0000819">
    <property type="term" value="P:sister chromatid segregation"/>
    <property type="evidence" value="ECO:0007669"/>
    <property type="project" value="TreeGrafter"/>
</dbReference>
<proteinExistence type="inferred from homology"/>
<evidence type="ECO:0000256" key="7">
    <source>
        <dbReference type="ARBA" id="ARBA00023029"/>
    </source>
</evidence>
<comment type="similarity">
    <text evidence="3">Belongs to the type II topoisomerase family.</text>
</comment>
<dbReference type="InterPro" id="IPR013758">
    <property type="entry name" value="Topo_IIA_A/C_ab"/>
</dbReference>
<dbReference type="PANTHER" id="PTHR10169:SF38">
    <property type="entry name" value="DNA TOPOISOMERASE 2"/>
    <property type="match status" value="1"/>
</dbReference>
<keyword evidence="7 10" id="KW-0799">Topoisomerase</keyword>
<comment type="catalytic activity">
    <reaction evidence="1 10">
        <text>ATP-dependent breakage, passage and rejoining of double-stranded DNA.</text>
        <dbReference type="EC" id="5.6.2.2"/>
    </reaction>
</comment>
<dbReference type="PRINTS" id="PR01158">
    <property type="entry name" value="TOPISMRASEII"/>
</dbReference>
<dbReference type="InterPro" id="IPR001154">
    <property type="entry name" value="TopoII_euk"/>
</dbReference>
<evidence type="ECO:0000313" key="12">
    <source>
        <dbReference type="EMBL" id="CAB4175572.1"/>
    </source>
</evidence>
<keyword evidence="8 10" id="KW-0238">DNA-binding</keyword>
<evidence type="ECO:0000256" key="4">
    <source>
        <dbReference type="ARBA" id="ARBA00012895"/>
    </source>
</evidence>
<dbReference type="InterPro" id="IPR013760">
    <property type="entry name" value="Topo_IIA-like_dom_sf"/>
</dbReference>
<name>A0A6J5R9X1_9CAUD</name>
<protein>
    <recommendedName>
        <fullName evidence="4">DNA topoisomerase (ATP-hydrolyzing)</fullName>
        <ecNumber evidence="4">5.6.2.2</ecNumber>
    </recommendedName>
</protein>
<dbReference type="GO" id="GO:0006265">
    <property type="term" value="P:DNA topological change"/>
    <property type="evidence" value="ECO:0007669"/>
    <property type="project" value="UniProtKB-UniRule"/>
</dbReference>
<accession>A0A6J5R9X1</accession>
<dbReference type="InterPro" id="IPR050634">
    <property type="entry name" value="DNA_Topoisomerase_II"/>
</dbReference>
<dbReference type="EMBL" id="LR796916">
    <property type="protein sequence ID" value="CAB4175572.1"/>
    <property type="molecule type" value="Genomic_DNA"/>
</dbReference>
<dbReference type="PROSITE" id="PS52040">
    <property type="entry name" value="TOPO_IIA"/>
    <property type="match status" value="1"/>
</dbReference>
<dbReference type="SMART" id="SM00434">
    <property type="entry name" value="TOP4c"/>
    <property type="match status" value="1"/>
</dbReference>
<gene>
    <name evidence="13" type="ORF">UFOVP1247_224</name>
    <name evidence="12" type="ORF">UFOVP970_264</name>
</gene>
<dbReference type="Pfam" id="PF00521">
    <property type="entry name" value="DNA_topoisoIV"/>
    <property type="match status" value="1"/>
</dbReference>
<dbReference type="GO" id="GO:0005524">
    <property type="term" value="F:ATP binding"/>
    <property type="evidence" value="ECO:0007669"/>
    <property type="project" value="UniProtKB-KW"/>
</dbReference>
<dbReference type="EMBL" id="LR797195">
    <property type="protein sequence ID" value="CAB4193853.1"/>
    <property type="molecule type" value="Genomic_DNA"/>
</dbReference>
<reference evidence="13" key="1">
    <citation type="submission" date="2020-05" db="EMBL/GenBank/DDBJ databases">
        <authorList>
            <person name="Chiriac C."/>
            <person name="Salcher M."/>
            <person name="Ghai R."/>
            <person name="Kavagutti S V."/>
        </authorList>
    </citation>
    <scope>NUCLEOTIDE SEQUENCE</scope>
</reference>
<evidence type="ECO:0000256" key="8">
    <source>
        <dbReference type="ARBA" id="ARBA00023125"/>
    </source>
</evidence>
<evidence type="ECO:0000256" key="5">
    <source>
        <dbReference type="ARBA" id="ARBA00022741"/>
    </source>
</evidence>
<dbReference type="EC" id="5.6.2.2" evidence="4"/>
<dbReference type="PANTHER" id="PTHR10169">
    <property type="entry name" value="DNA TOPOISOMERASE/GYRASE"/>
    <property type="match status" value="1"/>
</dbReference>
<organism evidence="13">
    <name type="scientific">uncultured Caudovirales phage</name>
    <dbReference type="NCBI Taxonomy" id="2100421"/>
    <lineage>
        <taxon>Viruses</taxon>
        <taxon>Duplodnaviria</taxon>
        <taxon>Heunggongvirae</taxon>
        <taxon>Uroviricota</taxon>
        <taxon>Caudoviricetes</taxon>
        <taxon>Peduoviridae</taxon>
        <taxon>Maltschvirus</taxon>
        <taxon>Maltschvirus maltsch</taxon>
    </lineage>
</organism>
<evidence type="ECO:0000256" key="3">
    <source>
        <dbReference type="ARBA" id="ARBA00011080"/>
    </source>
</evidence>
<dbReference type="Gene3D" id="3.90.199.10">
    <property type="entry name" value="Topoisomerase II, domain 5"/>
    <property type="match status" value="1"/>
</dbReference>
<evidence type="ECO:0000256" key="10">
    <source>
        <dbReference type="PROSITE-ProRule" id="PRU01384"/>
    </source>
</evidence>
<keyword evidence="5" id="KW-0547">Nucleotide-binding</keyword>
<dbReference type="GO" id="GO:0003918">
    <property type="term" value="F:DNA topoisomerase type II (double strand cut, ATP-hydrolyzing) activity"/>
    <property type="evidence" value="ECO:0007669"/>
    <property type="project" value="UniProtKB-EC"/>
</dbReference>
<evidence type="ECO:0000256" key="9">
    <source>
        <dbReference type="ARBA" id="ARBA00023235"/>
    </source>
</evidence>
<keyword evidence="6" id="KW-0067">ATP-binding</keyword>